<dbReference type="PANTHER" id="PTHR12161">
    <property type="entry name" value="IST1 FAMILY MEMBER"/>
    <property type="match status" value="1"/>
</dbReference>
<dbReference type="PANTHER" id="PTHR12161:SF16">
    <property type="entry name" value="REGULATOR OF VPS4 ACTIVITY IN THE MVB PATHWAY PROTEIN"/>
    <property type="match status" value="1"/>
</dbReference>
<organism evidence="3 4">
    <name type="scientific">Carnegiea gigantea</name>
    <dbReference type="NCBI Taxonomy" id="171969"/>
    <lineage>
        <taxon>Eukaryota</taxon>
        <taxon>Viridiplantae</taxon>
        <taxon>Streptophyta</taxon>
        <taxon>Embryophyta</taxon>
        <taxon>Tracheophyta</taxon>
        <taxon>Spermatophyta</taxon>
        <taxon>Magnoliopsida</taxon>
        <taxon>eudicotyledons</taxon>
        <taxon>Gunneridae</taxon>
        <taxon>Pentapetalae</taxon>
        <taxon>Caryophyllales</taxon>
        <taxon>Cactineae</taxon>
        <taxon>Cactaceae</taxon>
        <taxon>Cactoideae</taxon>
        <taxon>Echinocereeae</taxon>
        <taxon>Carnegiea</taxon>
    </lineage>
</organism>
<dbReference type="FunFam" id="1.20.1260.60:FF:000002">
    <property type="entry name" value="Vacuolar protein sorting-associated protein IST1"/>
    <property type="match status" value="1"/>
</dbReference>
<sequence>MGKKLDALLGRSFKTSKFKALVNLALARLAVLKNQKQTRFSLARSDVVQLLNLGHQDRALLRVEQVIKEQNMLDAFAMIEGYCLLLTERVKLIEHDNRECPEELKEAISSLIFAASRCGEFPELQQIRALFTSRYGKEFTSRAVELRNNCGVNPKMIQKMSTRLPSLEARMKVLKEIANENGIALKLVEEEAPTIASEVQSLLEKLIGGMGNQPVQNRSFSSNQHEGVDRVEGLTSSVNRRKQYTDVADAAQEAFISAAYAAAAARAAVELSKSSPRAPDDQNNQRKQVFNSNKDMKSGLEKGEYLGETEDNFLGHDKGKPLDTYSLDTEDEEPNEEAGSPEIKRTKQVSPRKISSITSSRISGKAEKLPQEVIFDESDNEAKSEKLNLIGDENPWGERRSTLPYFSEKQLHSSFHDGSRTYYDSRSSGGLTVKSPPRLNLEKPISVRTRR</sequence>
<dbReference type="GO" id="GO:0015031">
    <property type="term" value="P:protein transport"/>
    <property type="evidence" value="ECO:0007669"/>
    <property type="project" value="InterPro"/>
</dbReference>
<dbReference type="Gene3D" id="1.20.1260.60">
    <property type="entry name" value="Vacuolar protein sorting-associated protein Ist1"/>
    <property type="match status" value="1"/>
</dbReference>
<evidence type="ECO:0000313" key="3">
    <source>
        <dbReference type="EMBL" id="KAJ8445352.1"/>
    </source>
</evidence>
<evidence type="ECO:0000313" key="4">
    <source>
        <dbReference type="Proteomes" id="UP001153076"/>
    </source>
</evidence>
<gene>
    <name evidence="3" type="ORF">Cgig2_010710</name>
</gene>
<evidence type="ECO:0000256" key="2">
    <source>
        <dbReference type="SAM" id="MobiDB-lite"/>
    </source>
</evidence>
<feature type="compositionally biased region" description="Basic and acidic residues" evidence="2">
    <location>
        <begin position="294"/>
        <end position="305"/>
    </location>
</feature>
<dbReference type="Pfam" id="PF03398">
    <property type="entry name" value="Ist1"/>
    <property type="match status" value="1"/>
</dbReference>
<feature type="region of interest" description="Disordered" evidence="2">
    <location>
        <begin position="414"/>
        <end position="451"/>
    </location>
</feature>
<dbReference type="OrthoDB" id="29853at2759"/>
<evidence type="ECO:0000256" key="1">
    <source>
        <dbReference type="ARBA" id="ARBA00005536"/>
    </source>
</evidence>
<dbReference type="AlphaFoldDB" id="A0A9Q1KMI9"/>
<name>A0A9Q1KMI9_9CARY</name>
<evidence type="ECO:0008006" key="5">
    <source>
        <dbReference type="Google" id="ProtNLM"/>
    </source>
</evidence>
<dbReference type="InterPro" id="IPR042277">
    <property type="entry name" value="IST1-like"/>
</dbReference>
<accession>A0A9Q1KMI9</accession>
<comment type="caution">
    <text evidence="3">The sequence shown here is derived from an EMBL/GenBank/DDBJ whole genome shotgun (WGS) entry which is preliminary data.</text>
</comment>
<comment type="similarity">
    <text evidence="1">Belongs to the IST1 family.</text>
</comment>
<feature type="compositionally biased region" description="Low complexity" evidence="2">
    <location>
        <begin position="354"/>
        <end position="363"/>
    </location>
</feature>
<dbReference type="Proteomes" id="UP001153076">
    <property type="component" value="Unassembled WGS sequence"/>
</dbReference>
<dbReference type="InterPro" id="IPR005061">
    <property type="entry name" value="Ist1"/>
</dbReference>
<reference evidence="3" key="1">
    <citation type="submission" date="2022-04" db="EMBL/GenBank/DDBJ databases">
        <title>Carnegiea gigantea Genome sequencing and assembly v2.</title>
        <authorList>
            <person name="Copetti D."/>
            <person name="Sanderson M.J."/>
            <person name="Burquez A."/>
            <person name="Wojciechowski M.F."/>
        </authorList>
    </citation>
    <scope>NUCLEOTIDE SEQUENCE</scope>
    <source>
        <strain evidence="3">SGP5-SGP5p</strain>
        <tissue evidence="3">Aerial part</tissue>
    </source>
</reference>
<dbReference type="EMBL" id="JAKOGI010000078">
    <property type="protein sequence ID" value="KAJ8445352.1"/>
    <property type="molecule type" value="Genomic_DNA"/>
</dbReference>
<protein>
    <recommendedName>
        <fullName evidence="5">IST1-like protein</fullName>
    </recommendedName>
</protein>
<keyword evidence="4" id="KW-1185">Reference proteome</keyword>
<proteinExistence type="inferred from homology"/>
<feature type="region of interest" description="Disordered" evidence="2">
    <location>
        <begin position="272"/>
        <end position="401"/>
    </location>
</feature>